<dbReference type="PRINTS" id="PR00436">
    <property type="entry name" value="INTERLEUKIN8"/>
</dbReference>
<evidence type="ECO:0000256" key="5">
    <source>
        <dbReference type="SAM" id="SignalP"/>
    </source>
</evidence>
<dbReference type="PANTHER" id="PTHR12015">
    <property type="entry name" value="SMALL INDUCIBLE CYTOKINE A"/>
    <property type="match status" value="1"/>
</dbReference>
<gene>
    <name evidence="7" type="primary">LOC103279059</name>
</gene>
<sequence length="97" mass="10969">MGSRHLILWVLLLALHITAASIFDPTVNESCKCLRVRSEFINPTKFARVEILPAGILCQRMEIIITLKGNRKVCVNPESKWVQVLVKLIQNTNETSP</sequence>
<reference evidence="7" key="2">
    <citation type="submission" date="2025-08" db="UniProtKB">
        <authorList>
            <consortium name="Ensembl"/>
        </authorList>
    </citation>
    <scope>IDENTIFICATION</scope>
</reference>
<proteinExistence type="inferred from homology"/>
<keyword evidence="4" id="KW-0964">Secreted</keyword>
<evidence type="ECO:0000256" key="4">
    <source>
        <dbReference type="ARBA" id="ARBA00022525"/>
    </source>
</evidence>
<dbReference type="AlphaFoldDB" id="A0A803TBM9"/>
<comment type="subcellular location">
    <subcellularLocation>
        <location evidence="1">Secreted</location>
    </subcellularLocation>
</comment>
<dbReference type="InterPro" id="IPR033899">
    <property type="entry name" value="CXC_Chemokine_domain"/>
</dbReference>
<dbReference type="SMART" id="SM00199">
    <property type="entry name" value="SCY"/>
    <property type="match status" value="1"/>
</dbReference>
<dbReference type="GeneTree" id="ENSGT00990000205360"/>
<dbReference type="InterPro" id="IPR039809">
    <property type="entry name" value="Chemokine_b/g/d"/>
</dbReference>
<dbReference type="PRINTS" id="PR00437">
    <property type="entry name" value="SMALLCYTKCXC"/>
</dbReference>
<feature type="domain" description="Chemokine interleukin-8-like" evidence="6">
    <location>
        <begin position="28"/>
        <end position="89"/>
    </location>
</feature>
<evidence type="ECO:0000256" key="3">
    <source>
        <dbReference type="ARBA" id="ARBA00022514"/>
    </source>
</evidence>
<evidence type="ECO:0000313" key="8">
    <source>
        <dbReference type="Proteomes" id="UP000001646"/>
    </source>
</evidence>
<evidence type="ECO:0000256" key="1">
    <source>
        <dbReference type="ARBA" id="ARBA00004613"/>
    </source>
</evidence>
<keyword evidence="3" id="KW-0202">Cytokine</keyword>
<dbReference type="InterPro" id="IPR001089">
    <property type="entry name" value="Chemokine_CXC"/>
</dbReference>
<accession>A0A803TBM9</accession>
<dbReference type="GeneID" id="103279059"/>
<dbReference type="SUPFAM" id="SSF54117">
    <property type="entry name" value="Interleukin 8-like chemokines"/>
    <property type="match status" value="1"/>
</dbReference>
<feature type="signal peptide" evidence="5">
    <location>
        <begin position="1"/>
        <end position="20"/>
    </location>
</feature>
<protein>
    <recommendedName>
        <fullName evidence="6">Chemokine interleukin-8-like domain-containing protein</fullName>
    </recommendedName>
</protein>
<dbReference type="RefSeq" id="XP_008110346.1">
    <property type="nucleotide sequence ID" value="XM_008112139.3"/>
</dbReference>
<dbReference type="InParanoid" id="A0A803TBM9"/>
<dbReference type="FunFam" id="2.40.50.40:FF:000004">
    <property type="entry name" value="C-X-C motif chemokine"/>
    <property type="match status" value="1"/>
</dbReference>
<reference evidence="7 8" key="1">
    <citation type="submission" date="2009-12" db="EMBL/GenBank/DDBJ databases">
        <title>The Genome Sequence of Anolis carolinensis (Green Anole Lizard).</title>
        <authorList>
            <consortium name="The Genome Sequencing Platform"/>
            <person name="Di Palma F."/>
            <person name="Alfoldi J."/>
            <person name="Heiman D."/>
            <person name="Young S."/>
            <person name="Grabherr M."/>
            <person name="Johnson J."/>
            <person name="Lander E.S."/>
            <person name="Lindblad-Toh K."/>
        </authorList>
    </citation>
    <scope>NUCLEOTIDE SEQUENCE [LARGE SCALE GENOMIC DNA]</scope>
    <source>
        <strain evidence="7 8">JBL SC #1</strain>
    </source>
</reference>
<evidence type="ECO:0000313" key="7">
    <source>
        <dbReference type="Ensembl" id="ENSACAP00000032619.1"/>
    </source>
</evidence>
<dbReference type="InterPro" id="IPR036048">
    <property type="entry name" value="Interleukin_8-like_sf"/>
</dbReference>
<keyword evidence="8" id="KW-1185">Reference proteome</keyword>
<dbReference type="PANTHER" id="PTHR12015:SF198">
    <property type="entry name" value="PLATELET BASIC PROTEIN"/>
    <property type="match status" value="1"/>
</dbReference>
<dbReference type="CDD" id="cd00273">
    <property type="entry name" value="Chemokine_CXC"/>
    <property type="match status" value="1"/>
</dbReference>
<reference evidence="7" key="3">
    <citation type="submission" date="2025-09" db="UniProtKB">
        <authorList>
            <consortium name="Ensembl"/>
        </authorList>
    </citation>
    <scope>IDENTIFICATION</scope>
</reference>
<keyword evidence="5" id="KW-0732">Signal</keyword>
<organism evidence="7 8">
    <name type="scientific">Anolis carolinensis</name>
    <name type="common">Green anole</name>
    <name type="synonym">American chameleon</name>
    <dbReference type="NCBI Taxonomy" id="28377"/>
    <lineage>
        <taxon>Eukaryota</taxon>
        <taxon>Metazoa</taxon>
        <taxon>Chordata</taxon>
        <taxon>Craniata</taxon>
        <taxon>Vertebrata</taxon>
        <taxon>Euteleostomi</taxon>
        <taxon>Lepidosauria</taxon>
        <taxon>Squamata</taxon>
        <taxon>Bifurcata</taxon>
        <taxon>Unidentata</taxon>
        <taxon>Episquamata</taxon>
        <taxon>Toxicofera</taxon>
        <taxon>Iguania</taxon>
        <taxon>Dactyloidae</taxon>
        <taxon>Anolis</taxon>
    </lineage>
</organism>
<name>A0A803TBM9_ANOCA</name>
<dbReference type="OrthoDB" id="9948647at2759"/>
<dbReference type="GO" id="GO:0008009">
    <property type="term" value="F:chemokine activity"/>
    <property type="evidence" value="ECO:0007669"/>
    <property type="project" value="InterPro"/>
</dbReference>
<evidence type="ECO:0000259" key="6">
    <source>
        <dbReference type="SMART" id="SM00199"/>
    </source>
</evidence>
<dbReference type="Proteomes" id="UP000001646">
    <property type="component" value="Chromosome 5"/>
</dbReference>
<dbReference type="Pfam" id="PF00048">
    <property type="entry name" value="IL8"/>
    <property type="match status" value="1"/>
</dbReference>
<dbReference type="Ensembl" id="ENSACAT00000052924.1">
    <property type="protein sequence ID" value="ENSACAP00000032619.1"/>
    <property type="gene ID" value="ENSACAG00000042223.1"/>
</dbReference>
<dbReference type="Gene3D" id="2.40.50.40">
    <property type="match status" value="1"/>
</dbReference>
<dbReference type="InterPro" id="IPR001811">
    <property type="entry name" value="Chemokine_IL8-like_dom"/>
</dbReference>
<feature type="chain" id="PRO_5032292141" description="Chemokine interleukin-8-like domain-containing protein" evidence="5">
    <location>
        <begin position="21"/>
        <end position="97"/>
    </location>
</feature>
<dbReference type="GO" id="GO:0006955">
    <property type="term" value="P:immune response"/>
    <property type="evidence" value="ECO:0007669"/>
    <property type="project" value="InterPro"/>
</dbReference>
<comment type="similarity">
    <text evidence="2">Belongs to the intercrine alpha (chemokine CxC) family.</text>
</comment>
<evidence type="ECO:0000256" key="2">
    <source>
        <dbReference type="ARBA" id="ARBA00010665"/>
    </source>
</evidence>
<dbReference type="GO" id="GO:0006952">
    <property type="term" value="P:defense response"/>
    <property type="evidence" value="ECO:0007669"/>
    <property type="project" value="InterPro"/>
</dbReference>
<dbReference type="GO" id="GO:0005615">
    <property type="term" value="C:extracellular space"/>
    <property type="evidence" value="ECO:0007669"/>
    <property type="project" value="UniProtKB-KW"/>
</dbReference>
<dbReference type="KEGG" id="acs:103279059"/>